<dbReference type="Proteomes" id="UP000248340">
    <property type="component" value="Unassembled WGS sequence"/>
</dbReference>
<evidence type="ECO:0000313" key="2">
    <source>
        <dbReference type="Proteomes" id="UP000248340"/>
    </source>
</evidence>
<sequence>MTEYSTDLGDYLGRGVFWILNQHSQYTRERHANNSGPTLTGWCLALNRHDDLVFLHTEGYHLGYIQRNSAPGGVHFDSRGFAVKSRESSAQFMVLGPGEHFTAECSRDDMVEWARRWNGYEVTGDEKEYYMALIRAAEEGDGEEV</sequence>
<keyword evidence="2" id="KW-1185">Reference proteome</keyword>
<dbReference type="VEuPathDB" id="FungiDB:BO82DRAFT_436309"/>
<evidence type="ECO:0000313" key="1">
    <source>
        <dbReference type="EMBL" id="PYH76915.1"/>
    </source>
</evidence>
<dbReference type="RefSeq" id="XP_025487115.1">
    <property type="nucleotide sequence ID" value="XM_025641101.1"/>
</dbReference>
<dbReference type="OrthoDB" id="4378110at2759"/>
<dbReference type="AlphaFoldDB" id="A0A319BW44"/>
<accession>A0A319BW44</accession>
<gene>
    <name evidence="1" type="ORF">BO82DRAFT_436309</name>
</gene>
<dbReference type="EMBL" id="KZ821749">
    <property type="protein sequence ID" value="PYH76915.1"/>
    <property type="molecule type" value="Genomic_DNA"/>
</dbReference>
<reference evidence="1 2" key="1">
    <citation type="submission" date="2016-12" db="EMBL/GenBank/DDBJ databases">
        <title>The genomes of Aspergillus section Nigri reveals drivers in fungal speciation.</title>
        <authorList>
            <consortium name="DOE Joint Genome Institute"/>
            <person name="Vesth T.C."/>
            <person name="Nybo J."/>
            <person name="Theobald S."/>
            <person name="Brandl J."/>
            <person name="Frisvad J.C."/>
            <person name="Nielsen K.F."/>
            <person name="Lyhne E.K."/>
            <person name="Kogle M.E."/>
            <person name="Kuo A."/>
            <person name="Riley R."/>
            <person name="Clum A."/>
            <person name="Nolan M."/>
            <person name="Lipzen A."/>
            <person name="Salamov A."/>
            <person name="Henrissat B."/>
            <person name="Wiebenga A."/>
            <person name="De Vries R.P."/>
            <person name="Grigoriev I.V."/>
            <person name="Mortensen U.H."/>
            <person name="Andersen M.R."/>
            <person name="Baker S.E."/>
        </authorList>
    </citation>
    <scope>NUCLEOTIDE SEQUENCE [LARGE SCALE GENOMIC DNA]</scope>
    <source>
        <strain evidence="1 2">CBS 121591</strain>
    </source>
</reference>
<proteinExistence type="predicted"/>
<organism evidence="1 2">
    <name type="scientific">Aspergillus uvarum CBS 121591</name>
    <dbReference type="NCBI Taxonomy" id="1448315"/>
    <lineage>
        <taxon>Eukaryota</taxon>
        <taxon>Fungi</taxon>
        <taxon>Dikarya</taxon>
        <taxon>Ascomycota</taxon>
        <taxon>Pezizomycotina</taxon>
        <taxon>Eurotiomycetes</taxon>
        <taxon>Eurotiomycetidae</taxon>
        <taxon>Eurotiales</taxon>
        <taxon>Aspergillaceae</taxon>
        <taxon>Aspergillus</taxon>
        <taxon>Aspergillus subgen. Circumdati</taxon>
    </lineage>
</organism>
<name>A0A319BW44_9EURO</name>
<dbReference type="GeneID" id="37143843"/>
<protein>
    <submittedName>
        <fullName evidence="1">Uncharacterized protein</fullName>
    </submittedName>
</protein>